<evidence type="ECO:0000313" key="7">
    <source>
        <dbReference type="EMBL" id="KKK51900.1"/>
    </source>
</evidence>
<keyword evidence="5" id="KW-0862">Zinc</keyword>
<accession>A0A0F8WU54</accession>
<gene>
    <name evidence="7" type="ORF">LCGC14_3110340</name>
</gene>
<name>A0A0F8WU54_9ZZZZ</name>
<evidence type="ECO:0000256" key="5">
    <source>
        <dbReference type="ARBA" id="ARBA00022833"/>
    </source>
</evidence>
<sequence length="93" mass="10753">MQEVGGVGYYPTSGIPFVHVDTGRVRMWPRIPRLDLAALFPSGKTCYLPTDAAKPKRLQGVFVSDKEIERLVEFWTQDRFQEVDREVFDHLLE</sequence>
<dbReference type="Gene3D" id="3.40.50.300">
    <property type="entry name" value="P-loop containing nucleotide triphosphate hydrolases"/>
    <property type="match status" value="1"/>
</dbReference>
<protein>
    <submittedName>
        <fullName evidence="7">Uncharacterized protein</fullName>
    </submittedName>
</protein>
<feature type="non-terminal residue" evidence="7">
    <location>
        <position position="93"/>
    </location>
</feature>
<dbReference type="InterPro" id="IPR010275">
    <property type="entry name" value="MepK"/>
</dbReference>
<dbReference type="GO" id="GO:0046872">
    <property type="term" value="F:metal ion binding"/>
    <property type="evidence" value="ECO:0007669"/>
    <property type="project" value="UniProtKB-KW"/>
</dbReference>
<proteinExistence type="predicted"/>
<dbReference type="AlphaFoldDB" id="A0A0F8WU54"/>
<evidence type="ECO:0000256" key="1">
    <source>
        <dbReference type="ARBA" id="ARBA00022670"/>
    </source>
</evidence>
<dbReference type="Pfam" id="PF05951">
    <property type="entry name" value="Peptidase_M15_2"/>
    <property type="match status" value="1"/>
</dbReference>
<dbReference type="PANTHER" id="PTHR37425">
    <property type="match status" value="1"/>
</dbReference>
<dbReference type="GO" id="GO:0006508">
    <property type="term" value="P:proteolysis"/>
    <property type="evidence" value="ECO:0007669"/>
    <property type="project" value="UniProtKB-KW"/>
</dbReference>
<keyword evidence="6" id="KW-0482">Metalloprotease</keyword>
<evidence type="ECO:0000256" key="4">
    <source>
        <dbReference type="ARBA" id="ARBA00022801"/>
    </source>
</evidence>
<keyword evidence="3" id="KW-0732">Signal</keyword>
<dbReference type="PANTHER" id="PTHR37425:SF1">
    <property type="entry name" value="OUTER MEMBRANE PROTEIN"/>
    <property type="match status" value="1"/>
</dbReference>
<keyword evidence="1" id="KW-0645">Protease</keyword>
<dbReference type="EMBL" id="LAZR01067282">
    <property type="protein sequence ID" value="KKK51900.1"/>
    <property type="molecule type" value="Genomic_DNA"/>
</dbReference>
<organism evidence="7">
    <name type="scientific">marine sediment metagenome</name>
    <dbReference type="NCBI Taxonomy" id="412755"/>
    <lineage>
        <taxon>unclassified sequences</taxon>
        <taxon>metagenomes</taxon>
        <taxon>ecological metagenomes</taxon>
    </lineage>
</organism>
<comment type="caution">
    <text evidence="7">The sequence shown here is derived from an EMBL/GenBank/DDBJ whole genome shotgun (WGS) entry which is preliminary data.</text>
</comment>
<evidence type="ECO:0000256" key="6">
    <source>
        <dbReference type="ARBA" id="ARBA00023049"/>
    </source>
</evidence>
<dbReference type="GO" id="GO:0008237">
    <property type="term" value="F:metallopeptidase activity"/>
    <property type="evidence" value="ECO:0007669"/>
    <property type="project" value="UniProtKB-KW"/>
</dbReference>
<keyword evidence="4" id="KW-0378">Hydrolase</keyword>
<reference evidence="7" key="1">
    <citation type="journal article" date="2015" name="Nature">
        <title>Complex archaea that bridge the gap between prokaryotes and eukaryotes.</title>
        <authorList>
            <person name="Spang A."/>
            <person name="Saw J.H."/>
            <person name="Jorgensen S.L."/>
            <person name="Zaremba-Niedzwiedzka K."/>
            <person name="Martijn J."/>
            <person name="Lind A.E."/>
            <person name="van Eijk R."/>
            <person name="Schleper C."/>
            <person name="Guy L."/>
            <person name="Ettema T.J."/>
        </authorList>
    </citation>
    <scope>NUCLEOTIDE SEQUENCE</scope>
</reference>
<evidence type="ECO:0000256" key="2">
    <source>
        <dbReference type="ARBA" id="ARBA00022723"/>
    </source>
</evidence>
<dbReference type="InterPro" id="IPR027417">
    <property type="entry name" value="P-loop_NTPase"/>
</dbReference>
<keyword evidence="2" id="KW-0479">Metal-binding</keyword>
<evidence type="ECO:0000256" key="3">
    <source>
        <dbReference type="ARBA" id="ARBA00022729"/>
    </source>
</evidence>